<evidence type="ECO:0000256" key="6">
    <source>
        <dbReference type="ARBA" id="ARBA00023180"/>
    </source>
</evidence>
<dbReference type="Gene3D" id="1.20.1640.10">
    <property type="entry name" value="Multidrug efflux transporter AcrB transmembrane domain"/>
    <property type="match status" value="2"/>
</dbReference>
<feature type="transmembrane region" description="Helical" evidence="7">
    <location>
        <begin position="262"/>
        <end position="287"/>
    </location>
</feature>
<protein>
    <submittedName>
        <fullName evidence="10">SSD domain-containing protein</fullName>
    </submittedName>
</protein>
<keyword evidence="6" id="KW-0325">Glycoprotein</keyword>
<dbReference type="WBParaSite" id="EEL_0000046501-mRNA-1">
    <property type="protein sequence ID" value="EEL_0000046501-mRNA-1"/>
    <property type="gene ID" value="EEL_0000046501"/>
</dbReference>
<dbReference type="InterPro" id="IPR051697">
    <property type="entry name" value="Patched_domain-protein"/>
</dbReference>
<keyword evidence="3 7" id="KW-0812">Transmembrane</keyword>
<evidence type="ECO:0000256" key="7">
    <source>
        <dbReference type="SAM" id="Phobius"/>
    </source>
</evidence>
<feature type="transmembrane region" description="Helical" evidence="7">
    <location>
        <begin position="237"/>
        <end position="256"/>
    </location>
</feature>
<evidence type="ECO:0000259" key="8">
    <source>
        <dbReference type="PROSITE" id="PS50156"/>
    </source>
</evidence>
<feature type="transmembrane region" description="Helical" evidence="7">
    <location>
        <begin position="755"/>
        <end position="778"/>
    </location>
</feature>
<dbReference type="GO" id="GO:0005886">
    <property type="term" value="C:plasma membrane"/>
    <property type="evidence" value="ECO:0007669"/>
    <property type="project" value="TreeGrafter"/>
</dbReference>
<evidence type="ECO:0000256" key="3">
    <source>
        <dbReference type="ARBA" id="ARBA00022692"/>
    </source>
</evidence>
<dbReference type="GO" id="GO:0018996">
    <property type="term" value="P:molting cycle, collagen and cuticulin-based cuticle"/>
    <property type="evidence" value="ECO:0007669"/>
    <property type="project" value="TreeGrafter"/>
</dbReference>
<feature type="transmembrane region" description="Helical" evidence="7">
    <location>
        <begin position="633"/>
        <end position="659"/>
    </location>
</feature>
<keyword evidence="5 7" id="KW-0472">Membrane</keyword>
<dbReference type="Pfam" id="PF02460">
    <property type="entry name" value="Patched"/>
    <property type="match status" value="1"/>
</dbReference>
<evidence type="ECO:0000313" key="10">
    <source>
        <dbReference type="WBParaSite" id="EEL_0000046501-mRNA-1"/>
    </source>
</evidence>
<organism evidence="9 10">
    <name type="scientific">Elaeophora elaphi</name>
    <dbReference type="NCBI Taxonomy" id="1147741"/>
    <lineage>
        <taxon>Eukaryota</taxon>
        <taxon>Metazoa</taxon>
        <taxon>Ecdysozoa</taxon>
        <taxon>Nematoda</taxon>
        <taxon>Chromadorea</taxon>
        <taxon>Rhabditida</taxon>
        <taxon>Spirurina</taxon>
        <taxon>Spiruromorpha</taxon>
        <taxon>Filarioidea</taxon>
        <taxon>Onchocercidae</taxon>
        <taxon>Elaeophora</taxon>
    </lineage>
</organism>
<evidence type="ECO:0000313" key="9">
    <source>
        <dbReference type="Proteomes" id="UP000050640"/>
    </source>
</evidence>
<feature type="transmembrane region" description="Helical" evidence="7">
    <location>
        <begin position="371"/>
        <end position="395"/>
    </location>
</feature>
<dbReference type="InterPro" id="IPR000731">
    <property type="entry name" value="SSD"/>
</dbReference>
<name>A0A0R3RGD4_9BILA</name>
<dbReference type="GO" id="GO:0030659">
    <property type="term" value="C:cytoplasmic vesicle membrane"/>
    <property type="evidence" value="ECO:0007669"/>
    <property type="project" value="TreeGrafter"/>
</dbReference>
<comment type="subcellular location">
    <subcellularLocation>
        <location evidence="1">Membrane</location>
        <topology evidence="1">Multi-pass membrane protein</topology>
    </subcellularLocation>
</comment>
<proteinExistence type="inferred from homology"/>
<comment type="similarity">
    <text evidence="2">Belongs to the patched family.</text>
</comment>
<dbReference type="SUPFAM" id="SSF82866">
    <property type="entry name" value="Multidrug efflux transporter AcrB transmembrane domain"/>
    <property type="match status" value="2"/>
</dbReference>
<dbReference type="PROSITE" id="PS50156">
    <property type="entry name" value="SSD"/>
    <property type="match status" value="1"/>
</dbReference>
<evidence type="ECO:0000256" key="2">
    <source>
        <dbReference type="ARBA" id="ARBA00005585"/>
    </source>
</evidence>
<dbReference type="PANTHER" id="PTHR10796:SF181">
    <property type="entry name" value="SSD DOMAIN-CONTAINING PROTEIN"/>
    <property type="match status" value="1"/>
</dbReference>
<evidence type="ECO:0000256" key="1">
    <source>
        <dbReference type="ARBA" id="ARBA00004141"/>
    </source>
</evidence>
<dbReference type="Proteomes" id="UP000050640">
    <property type="component" value="Unplaced"/>
</dbReference>
<keyword evidence="4 7" id="KW-1133">Transmembrane helix</keyword>
<evidence type="ECO:0000256" key="5">
    <source>
        <dbReference type="ARBA" id="ARBA00023136"/>
    </source>
</evidence>
<feature type="transmembrane region" description="Helical" evidence="7">
    <location>
        <begin position="452"/>
        <end position="472"/>
    </location>
</feature>
<feature type="transmembrane region" description="Helical" evidence="7">
    <location>
        <begin position="721"/>
        <end position="743"/>
    </location>
</feature>
<evidence type="ECO:0000256" key="4">
    <source>
        <dbReference type="ARBA" id="ARBA00022989"/>
    </source>
</evidence>
<dbReference type="GO" id="GO:0006897">
    <property type="term" value="P:endocytosis"/>
    <property type="evidence" value="ECO:0007669"/>
    <property type="project" value="TreeGrafter"/>
</dbReference>
<feature type="domain" description="SSD" evidence="8">
    <location>
        <begin position="265"/>
        <end position="396"/>
    </location>
</feature>
<dbReference type="AlphaFoldDB" id="A0A0R3RGD4"/>
<accession>A0A0R3RGD4</accession>
<feature type="transmembrane region" description="Helical" evidence="7">
    <location>
        <begin position="343"/>
        <end position="362"/>
    </location>
</feature>
<keyword evidence="9" id="KW-1185">Reference proteome</keyword>
<dbReference type="PANTHER" id="PTHR10796">
    <property type="entry name" value="PATCHED-RELATED"/>
    <property type="match status" value="1"/>
</dbReference>
<sequence>MESYIREIGAFLGASIARHPSRFAALPVCSFCFFFIPFLDSFSQLFREPSAIGSSKLFVPRNSASERDKHEIEKIFPHGVFYYDRTFLSPNLRILNFEVIHGDEMIGYFNLCSKGSEDGRHCFPDLFLLSYTYLALSQPVQYPIWHLSIYNTSQTIFTGITYGGVHTGKHSGAIISARCVRMIFDFPPPYHITQFDDLWDSYVEHNLKYPSNIKITKWSRSQYERDMKLMVERTRRLLPLLAFCLVSFCCLSSLKYGCNFRFMLISFYGVLSAACGLMTAFGFLHVIGIHLVQVALVTPFLVLSIGIDDMFIMLSVWEQTISASSTAGIDRCNLIRTTFRESIVSILLTTIGNILVFTFGSLSPFPIIRIFCIYSAVSLFIVFLFQLTLFGSLLATKAPNSLGSSLIDFSMLQSYSESNGRSGSSTSSFLAQSERSQSLLPLLYATIFKNKYFLSFVCLTYAIYLISSSIILNKKIDIGLQLSSLLPFDTGTYKYLRIYEEYFSKYGTPLEIVLPDELNYFDRHLQWRLFHAIAILENTSHTMKATFWLPVFLDFLKSENNTKRFVSNLTSLHEKMTNFLQHPAYRRNAIHLIRNKVKVAEKRYSIRLLTYHVIYDLVEQDDLMPHLLITNALLAGMASTSAILLLTPSMLNCVLIIWATFSINFGVFALLSVCGTHLDIISAIVILLSVGYSVDYSSHILAHFHYFKRHSKDPVEDTLRVVCWPVVQASLSTIIGVICISPVKGYIVKTFTHGVLFVCCIGLYHSIVVLPTFLSIYIHRPKSFVFRQSQYVIESKC</sequence>
<reference evidence="10" key="1">
    <citation type="submission" date="2017-02" db="UniProtKB">
        <authorList>
            <consortium name="WormBaseParasite"/>
        </authorList>
    </citation>
    <scope>IDENTIFICATION</scope>
</reference>
<dbReference type="InterPro" id="IPR003392">
    <property type="entry name" value="PTHD_SSD"/>
</dbReference>